<accession>A0A7J6LNJ0</accession>
<evidence type="ECO:0000313" key="1">
    <source>
        <dbReference type="EMBL" id="KAF4660471.1"/>
    </source>
</evidence>
<protein>
    <submittedName>
        <fullName evidence="1">Uncharacterized protein</fullName>
    </submittedName>
</protein>
<sequence length="128" mass="14007">MRGTKSVAICLEEQLVKDAKEAGKRSRSVNVSNMSLEPGQRESQLLMMMDGPYRVRADSEQSRDVYARESIRPAVIIPELTIQGYDRTLRAVAGSEAALLIEALQPDRTGLDGSLSIPSIPKGPMPTH</sequence>
<proteinExistence type="predicted"/>
<dbReference type="OrthoDB" id="10396713at2759"/>
<evidence type="ECO:0000313" key="2">
    <source>
        <dbReference type="Proteomes" id="UP000570595"/>
    </source>
</evidence>
<dbReference type="Proteomes" id="UP000570595">
    <property type="component" value="Unassembled WGS sequence"/>
</dbReference>
<organism evidence="1 2">
    <name type="scientific">Perkinsus olseni</name>
    <name type="common">Perkinsus atlanticus</name>
    <dbReference type="NCBI Taxonomy" id="32597"/>
    <lineage>
        <taxon>Eukaryota</taxon>
        <taxon>Sar</taxon>
        <taxon>Alveolata</taxon>
        <taxon>Perkinsozoa</taxon>
        <taxon>Perkinsea</taxon>
        <taxon>Perkinsida</taxon>
        <taxon>Perkinsidae</taxon>
        <taxon>Perkinsus</taxon>
    </lineage>
</organism>
<gene>
    <name evidence="1" type="ORF">FOZ61_004010</name>
</gene>
<dbReference type="EMBL" id="JABAHT010000230">
    <property type="protein sequence ID" value="KAF4660471.1"/>
    <property type="molecule type" value="Genomic_DNA"/>
</dbReference>
<name>A0A7J6LNJ0_PEROL</name>
<dbReference type="AlphaFoldDB" id="A0A7J6LNJ0"/>
<reference evidence="1 2" key="1">
    <citation type="submission" date="2020-04" db="EMBL/GenBank/DDBJ databases">
        <title>Perkinsus olseni comparative genomics.</title>
        <authorList>
            <person name="Bogema D.R."/>
        </authorList>
    </citation>
    <scope>NUCLEOTIDE SEQUENCE [LARGE SCALE GENOMIC DNA]</scope>
    <source>
        <strain evidence="1">ATCC PRA-179</strain>
    </source>
</reference>
<comment type="caution">
    <text evidence="1">The sequence shown here is derived from an EMBL/GenBank/DDBJ whole genome shotgun (WGS) entry which is preliminary data.</text>
</comment>